<proteinExistence type="predicted"/>
<dbReference type="RefSeq" id="XP_041434230.1">
    <property type="nucleotide sequence ID" value="XM_041578296.1"/>
</dbReference>
<dbReference type="AlphaFoldDB" id="A0A8J1LZT6"/>
<evidence type="ECO:0000256" key="2">
    <source>
        <dbReference type="RuleBase" id="RU363034"/>
    </source>
</evidence>
<dbReference type="OrthoDB" id="93664at2759"/>
<dbReference type="PANTHER" id="PTHR24253">
    <property type="entry name" value="TRANSMEMBRANE PROTEASE SERINE"/>
    <property type="match status" value="1"/>
</dbReference>
<sequence>MHEYWSSVAEHHTCRLNCVCMVSFISSLNNIQPPYNLTMTDIVKYFCTNTAGILTAFYSSSSGPSYIGAYSGCGKPTTNRIVGGQNTVPGEFPWQLSLRKQGMHICGSSLIDSQWAISAAHCFARPIFLSDYKVNLGAYQLSVPSGIFVDVAAVYIHPTFRGPSSSGDIALIKLANPVPFTDYIIPVCIPTPNVFFPNGMNCVVTGWGTISQQVSLPYPRTLQKVQVPIIGRAPCDQMYHIDNPSLSASQSIILWDMICAGYKTGKKDSCQGDSGGPLVCHWNGSWLLAGIVSWGFGCALPNRPGVYTSVTTYSTWIKAYIPSLQLTQAQIPVPYNRG</sequence>
<dbReference type="InterPro" id="IPR043504">
    <property type="entry name" value="Peptidase_S1_PA_chymotrypsin"/>
</dbReference>
<keyword evidence="2" id="KW-0645">Protease</keyword>
<dbReference type="SMART" id="SM00020">
    <property type="entry name" value="Tryp_SPc"/>
    <property type="match status" value="1"/>
</dbReference>
<dbReference type="PROSITE" id="PS50240">
    <property type="entry name" value="TRYPSIN_DOM"/>
    <property type="match status" value="1"/>
</dbReference>
<dbReference type="PRINTS" id="PR00722">
    <property type="entry name" value="CHYMOTRYPSIN"/>
</dbReference>
<organism evidence="4 5">
    <name type="scientific">Xenopus laevis</name>
    <name type="common">African clawed frog</name>
    <dbReference type="NCBI Taxonomy" id="8355"/>
    <lineage>
        <taxon>Eukaryota</taxon>
        <taxon>Metazoa</taxon>
        <taxon>Chordata</taxon>
        <taxon>Craniata</taxon>
        <taxon>Vertebrata</taxon>
        <taxon>Euteleostomi</taxon>
        <taxon>Amphibia</taxon>
        <taxon>Batrachia</taxon>
        <taxon>Anura</taxon>
        <taxon>Pipoidea</taxon>
        <taxon>Pipidae</taxon>
        <taxon>Xenopodinae</taxon>
        <taxon>Xenopus</taxon>
        <taxon>Xenopus</taxon>
    </lineage>
</organism>
<dbReference type="GeneID" id="121398853"/>
<dbReference type="PANTHER" id="PTHR24253:SF174">
    <property type="entry name" value="PROSTASIN"/>
    <property type="match status" value="1"/>
</dbReference>
<dbReference type="PROSITE" id="PS00134">
    <property type="entry name" value="TRYPSIN_HIS"/>
    <property type="match status" value="1"/>
</dbReference>
<evidence type="ECO:0000313" key="4">
    <source>
        <dbReference type="Proteomes" id="UP000186698"/>
    </source>
</evidence>
<accession>A0A8J1LZT6</accession>
<dbReference type="Pfam" id="PF00089">
    <property type="entry name" value="Trypsin"/>
    <property type="match status" value="1"/>
</dbReference>
<feature type="domain" description="Peptidase S1" evidence="3">
    <location>
        <begin position="81"/>
        <end position="322"/>
    </location>
</feature>
<evidence type="ECO:0000259" key="3">
    <source>
        <dbReference type="PROSITE" id="PS50240"/>
    </source>
</evidence>
<dbReference type="GO" id="GO:0004252">
    <property type="term" value="F:serine-type endopeptidase activity"/>
    <property type="evidence" value="ECO:0007669"/>
    <property type="project" value="InterPro"/>
</dbReference>
<keyword evidence="4" id="KW-1185">Reference proteome</keyword>
<evidence type="ECO:0000256" key="1">
    <source>
        <dbReference type="ARBA" id="ARBA00023157"/>
    </source>
</evidence>
<dbReference type="InterPro" id="IPR018114">
    <property type="entry name" value="TRYPSIN_HIS"/>
</dbReference>
<keyword evidence="2" id="KW-0720">Serine protease</keyword>
<reference evidence="5" key="1">
    <citation type="submission" date="2025-08" db="UniProtKB">
        <authorList>
            <consortium name="RefSeq"/>
        </authorList>
    </citation>
    <scope>IDENTIFICATION</scope>
    <source>
        <strain evidence="5">J_2021</strain>
        <tissue evidence="5">Erythrocytes</tissue>
    </source>
</reference>
<dbReference type="Proteomes" id="UP000186698">
    <property type="component" value="Chromosome 9_10S"/>
</dbReference>
<dbReference type="GO" id="GO:0008236">
    <property type="term" value="F:serine-type peptidase activity"/>
    <property type="evidence" value="ECO:0000318"/>
    <property type="project" value="GO_Central"/>
</dbReference>
<dbReference type="CDD" id="cd00190">
    <property type="entry name" value="Tryp_SPc"/>
    <property type="match status" value="1"/>
</dbReference>
<dbReference type="GO" id="GO:0006508">
    <property type="term" value="P:proteolysis"/>
    <property type="evidence" value="ECO:0007669"/>
    <property type="project" value="UniProtKB-KW"/>
</dbReference>
<name>A0A8J1LZT6_XENLA</name>
<dbReference type="Gene3D" id="2.40.10.10">
    <property type="entry name" value="Trypsin-like serine proteases"/>
    <property type="match status" value="2"/>
</dbReference>
<gene>
    <name evidence="5" type="primary">LOC121398853</name>
</gene>
<dbReference type="FunFam" id="2.40.10.10:FF:000039">
    <property type="entry name" value="Brain-specific serine protease 4"/>
    <property type="match status" value="1"/>
</dbReference>
<keyword evidence="1" id="KW-1015">Disulfide bond</keyword>
<dbReference type="InterPro" id="IPR001254">
    <property type="entry name" value="Trypsin_dom"/>
</dbReference>
<evidence type="ECO:0000313" key="5">
    <source>
        <dbReference type="RefSeq" id="XP_041434230.1"/>
    </source>
</evidence>
<dbReference type="SUPFAM" id="SSF50494">
    <property type="entry name" value="Trypsin-like serine proteases"/>
    <property type="match status" value="1"/>
</dbReference>
<dbReference type="GO" id="GO:0005886">
    <property type="term" value="C:plasma membrane"/>
    <property type="evidence" value="ECO:0000318"/>
    <property type="project" value="GO_Central"/>
</dbReference>
<dbReference type="InterPro" id="IPR001314">
    <property type="entry name" value="Peptidase_S1A"/>
</dbReference>
<dbReference type="InterPro" id="IPR033116">
    <property type="entry name" value="TRYPSIN_SER"/>
</dbReference>
<dbReference type="PROSITE" id="PS00135">
    <property type="entry name" value="TRYPSIN_SER"/>
    <property type="match status" value="1"/>
</dbReference>
<keyword evidence="2" id="KW-0378">Hydrolase</keyword>
<protein>
    <submittedName>
        <fullName evidence="5">Serine protease 27-like</fullName>
    </submittedName>
</protein>
<dbReference type="KEGG" id="xla:121398853"/>
<dbReference type="InterPro" id="IPR009003">
    <property type="entry name" value="Peptidase_S1_PA"/>
</dbReference>